<dbReference type="InterPro" id="IPR021136">
    <property type="entry name" value="Flagellar_hook_control-like_C"/>
</dbReference>
<proteinExistence type="predicted"/>
<feature type="compositionally biased region" description="Polar residues" evidence="1">
    <location>
        <begin position="92"/>
        <end position="102"/>
    </location>
</feature>
<keyword evidence="4" id="KW-1185">Reference proteome</keyword>
<organism evidence="3 4">
    <name type="scientific">Paracoccus aminovorans</name>
    <dbReference type="NCBI Taxonomy" id="34004"/>
    <lineage>
        <taxon>Bacteria</taxon>
        <taxon>Pseudomonadati</taxon>
        <taxon>Pseudomonadota</taxon>
        <taxon>Alphaproteobacteria</taxon>
        <taxon>Rhodobacterales</taxon>
        <taxon>Paracoccaceae</taxon>
        <taxon>Paracoccus</taxon>
    </lineage>
</organism>
<feature type="compositionally biased region" description="Basic and acidic residues" evidence="1">
    <location>
        <begin position="190"/>
        <end position="203"/>
    </location>
</feature>
<gene>
    <name evidence="3" type="ORF">SAMN04488021_1287</name>
</gene>
<feature type="compositionally biased region" description="Acidic residues" evidence="1">
    <location>
        <begin position="49"/>
        <end position="60"/>
    </location>
</feature>
<reference evidence="3 4" key="1">
    <citation type="submission" date="2016-10" db="EMBL/GenBank/DDBJ databases">
        <authorList>
            <person name="de Groot N.N."/>
        </authorList>
    </citation>
    <scope>NUCLEOTIDE SEQUENCE [LARGE SCALE GENOMIC DNA]</scope>
    <source>
        <strain evidence="3 4">DSM 8537</strain>
    </source>
</reference>
<evidence type="ECO:0000259" key="2">
    <source>
        <dbReference type="Pfam" id="PF02120"/>
    </source>
</evidence>
<name>A0A1I3C5U8_9RHOB</name>
<protein>
    <submittedName>
        <fullName evidence="3">Hook-length control protein FliK</fullName>
    </submittedName>
</protein>
<dbReference type="InterPro" id="IPR038610">
    <property type="entry name" value="FliK-like_C_sf"/>
</dbReference>
<evidence type="ECO:0000313" key="3">
    <source>
        <dbReference type="EMBL" id="SFH69793.1"/>
    </source>
</evidence>
<feature type="region of interest" description="Disordered" evidence="1">
    <location>
        <begin position="77"/>
        <end position="112"/>
    </location>
</feature>
<evidence type="ECO:0000313" key="4">
    <source>
        <dbReference type="Proteomes" id="UP000183635"/>
    </source>
</evidence>
<evidence type="ECO:0000256" key="1">
    <source>
        <dbReference type="SAM" id="MobiDB-lite"/>
    </source>
</evidence>
<dbReference type="STRING" id="34004.SAMN04488021_1287"/>
<dbReference type="AlphaFoldDB" id="A0A1I3C5U8"/>
<feature type="domain" description="Flagellar hook-length control protein-like C-terminal" evidence="2">
    <location>
        <begin position="258"/>
        <end position="331"/>
    </location>
</feature>
<feature type="region of interest" description="Disordered" evidence="1">
    <location>
        <begin position="41"/>
        <end position="63"/>
    </location>
</feature>
<dbReference type="Gene3D" id="3.30.750.140">
    <property type="match status" value="1"/>
</dbReference>
<dbReference type="Proteomes" id="UP000183635">
    <property type="component" value="Unassembled WGS sequence"/>
</dbReference>
<dbReference type="EMBL" id="FOPU01000028">
    <property type="protein sequence ID" value="SFH69793.1"/>
    <property type="molecule type" value="Genomic_DNA"/>
</dbReference>
<feature type="compositionally biased region" description="Basic and acidic residues" evidence="1">
    <location>
        <begin position="103"/>
        <end position="112"/>
    </location>
</feature>
<accession>A0A1I3C5U8</accession>
<sequence>MEISCLPAGVAMPGQPAITAGRPDGAAAFVMLVESVPADIEKQDVTTPVEEDVDEAEDPPEQSSFFLSEGVALPAKQIPDTVPDEGPLVSVENVSDLPSTGPKQEHRSEKAALPEAGTAVFAVIDEIVVADGIDPDSPDPTPPLIASSTNREDLRGMEQLQTIRPASLPLRKGGVALHIDRSGSAAAAEAEARPEQDNGRQNEEAASPMALDGAEQASFPVSVHDSRASTELDHARTLARPQVVDPQHVARQLREKLADRREGVIEIALAPEELGRIRLVIAAGEKPAVTVFADRPEIGDLLRRNADALEKELHDAGIFGADISFAGGQDDRRPRDQSPAGTARFREEDAVFADRAKPAIARPMANRRIDIRI</sequence>
<feature type="region of interest" description="Disordered" evidence="1">
    <location>
        <begin position="181"/>
        <end position="207"/>
    </location>
</feature>
<feature type="region of interest" description="Disordered" evidence="1">
    <location>
        <begin position="324"/>
        <end position="347"/>
    </location>
</feature>
<dbReference type="Pfam" id="PF02120">
    <property type="entry name" value="Flg_hook"/>
    <property type="match status" value="1"/>
</dbReference>